<dbReference type="InterPro" id="IPR033740">
    <property type="entry name" value="Pept_M24B"/>
</dbReference>
<dbReference type="STRING" id="28091.SAMEA3174300_01428"/>
<dbReference type="GO" id="GO:0005737">
    <property type="term" value="C:cytoplasm"/>
    <property type="evidence" value="ECO:0007669"/>
    <property type="project" value="UniProtKB-ARBA"/>
</dbReference>
<keyword evidence="8" id="KW-0031">Aminopeptidase</keyword>
<dbReference type="InterPro" id="IPR000587">
    <property type="entry name" value="Creatinase_N"/>
</dbReference>
<dbReference type="SUPFAM" id="SSF55920">
    <property type="entry name" value="Creatinase/aminopeptidase"/>
    <property type="match status" value="1"/>
</dbReference>
<dbReference type="PANTHER" id="PTHR43763:SF6">
    <property type="entry name" value="XAA-PRO AMINOPEPTIDASE 1"/>
    <property type="match status" value="1"/>
</dbReference>
<keyword evidence="8" id="KW-0645">Protease</keyword>
<comment type="similarity">
    <text evidence="1">Belongs to the peptidase M24B family.</text>
</comment>
<dbReference type="EMBL" id="LR134533">
    <property type="protein sequence ID" value="VEJ50649.1"/>
    <property type="molecule type" value="Genomic_DNA"/>
</dbReference>
<dbReference type="FunFam" id="3.90.230.10:FF:000004">
    <property type="entry name" value="xaa-Pro aminopeptidase 1 isoform X1"/>
    <property type="match status" value="1"/>
</dbReference>
<dbReference type="Pfam" id="PF01321">
    <property type="entry name" value="Creatinase_N"/>
    <property type="match status" value="1"/>
</dbReference>
<dbReference type="InterPro" id="IPR000994">
    <property type="entry name" value="Pept_M24"/>
</dbReference>
<feature type="coiled-coil region" evidence="4">
    <location>
        <begin position="228"/>
        <end position="255"/>
    </location>
</feature>
<dbReference type="Pfam" id="PF16189">
    <property type="entry name" value="Creatinase_N_2"/>
    <property type="match status" value="1"/>
</dbReference>
<dbReference type="SUPFAM" id="SSF53092">
    <property type="entry name" value="Creatinase/prolidase N-terminal domain"/>
    <property type="match status" value="2"/>
</dbReference>
<dbReference type="GO" id="GO:0046872">
    <property type="term" value="F:metal ion binding"/>
    <property type="evidence" value="ECO:0007669"/>
    <property type="project" value="UniProtKB-KW"/>
</dbReference>
<evidence type="ECO:0000256" key="1">
    <source>
        <dbReference type="ARBA" id="ARBA00008766"/>
    </source>
</evidence>
<gene>
    <name evidence="8" type="ORF">NCTC12742_00803</name>
</gene>
<dbReference type="OrthoDB" id="9806388at2"/>
<dbReference type="Gene3D" id="3.40.350.10">
    <property type="entry name" value="Creatinase/prolidase N-terminal domain"/>
    <property type="match status" value="2"/>
</dbReference>
<feature type="domain" description="Creatinase N-terminal" evidence="6">
    <location>
        <begin position="7"/>
        <end position="129"/>
    </location>
</feature>
<evidence type="ECO:0000256" key="4">
    <source>
        <dbReference type="SAM" id="Coils"/>
    </source>
</evidence>
<dbReference type="InterPro" id="IPR036005">
    <property type="entry name" value="Creatinase/aminopeptidase-like"/>
</dbReference>
<evidence type="ECO:0000256" key="3">
    <source>
        <dbReference type="ARBA" id="ARBA00022801"/>
    </source>
</evidence>
<evidence type="ECO:0000256" key="2">
    <source>
        <dbReference type="ARBA" id="ARBA00022723"/>
    </source>
</evidence>
<dbReference type="CDD" id="cd01085">
    <property type="entry name" value="APP"/>
    <property type="match status" value="1"/>
</dbReference>
<feature type="domain" description="Peptidase M24" evidence="5">
    <location>
        <begin position="310"/>
        <end position="522"/>
    </location>
</feature>
<keyword evidence="9" id="KW-1185">Reference proteome</keyword>
<protein>
    <submittedName>
        <fullName evidence="8">Aminopeptidase</fullName>
        <ecNumber evidence="8">3.4.-.-</ecNumber>
    </submittedName>
</protein>
<dbReference type="Proteomes" id="UP000272771">
    <property type="component" value="Chromosome"/>
</dbReference>
<evidence type="ECO:0000259" key="6">
    <source>
        <dbReference type="Pfam" id="PF01321"/>
    </source>
</evidence>
<organism evidence="8 9">
    <name type="scientific">Neisseria weaveri</name>
    <dbReference type="NCBI Taxonomy" id="28091"/>
    <lineage>
        <taxon>Bacteria</taxon>
        <taxon>Pseudomonadati</taxon>
        <taxon>Pseudomonadota</taxon>
        <taxon>Betaproteobacteria</taxon>
        <taxon>Neisseriales</taxon>
        <taxon>Neisseriaceae</taxon>
        <taxon>Neisseria</taxon>
    </lineage>
</organism>
<accession>A0A448VLH6</accession>
<dbReference type="Gene3D" id="3.90.230.10">
    <property type="entry name" value="Creatinase/methionine aminopeptidase superfamily"/>
    <property type="match status" value="1"/>
</dbReference>
<keyword evidence="4" id="KW-0175">Coiled coil</keyword>
<dbReference type="PANTHER" id="PTHR43763">
    <property type="entry name" value="XAA-PRO AMINOPEPTIDASE 1"/>
    <property type="match status" value="1"/>
</dbReference>
<sequence length="597" mass="65845">MSTVVERIRTLRETMQQHRIDAWIIPTADPHLSEYLPEHWQSRVYFSGFTGSAGTLVVTAKQAGLWADSRYWEQAAQQLSGSGITLQKLGAVPNYTEWLSQHLPEQAVVGIAPDMLSLNAKQQLLSAFTDRHILLQHDQDIAANVWPQRPTLPSSTIFVHNPEYVAESAAAKLNRIRSFMHQQGVAHHLVSSLDDIAWITNLRGSDVSYNPVFLSFLLISHNRATLFLVDQQQLNEEARQLLAEAQIDTADYQDAAAALAQLSGGLMIDPARTAVSTLQYLPKDLKTVEHINPSTLFKSIKSSADLAYIRTTMAQDGAALCGFFAEFERKIAAGEAVTELDVDTMLLAHRSRRNGFVSPSFGTIAGFNQNGALPHYSATPEAHSIITGNGLLLIDSGGQYHGGTTDITRVIPIGTPSEEQKRDFTLVLKAHIALATTIFPENIPGPMLDAICRKPLWQAQCNYGHGTGHGVGYFLNVHEGPQTIAYMAPVNPNHAMKAGMITSNEPGLYRPGKWGIRIENLVANVPVDSPAETEFGNYLRFETLTLCPIDTRLIEKTLLTAEETDWLNSYHAEVREKLLPLVEGEAKAWLEAQTQSI</sequence>
<keyword evidence="2" id="KW-0479">Metal-binding</keyword>
<dbReference type="AlphaFoldDB" id="A0A448VLH6"/>
<keyword evidence="3 8" id="KW-0378">Hydrolase</keyword>
<evidence type="ECO:0000259" key="5">
    <source>
        <dbReference type="Pfam" id="PF00557"/>
    </source>
</evidence>
<dbReference type="RefSeq" id="WP_004282599.1">
    <property type="nucleotide sequence ID" value="NZ_CAUJRG010000002.1"/>
</dbReference>
<dbReference type="InterPro" id="IPR032416">
    <property type="entry name" value="Peptidase_M24_C"/>
</dbReference>
<name>A0A448VLH6_9NEIS</name>
<dbReference type="GO" id="GO:0070006">
    <property type="term" value="F:metalloaminopeptidase activity"/>
    <property type="evidence" value="ECO:0007669"/>
    <property type="project" value="InterPro"/>
</dbReference>
<dbReference type="EC" id="3.4.-.-" evidence="8"/>
<evidence type="ECO:0000313" key="9">
    <source>
        <dbReference type="Proteomes" id="UP000272771"/>
    </source>
</evidence>
<dbReference type="Pfam" id="PF16188">
    <property type="entry name" value="Peptidase_M24_C"/>
    <property type="match status" value="1"/>
</dbReference>
<dbReference type="InterPro" id="IPR029149">
    <property type="entry name" value="Creatin/AminoP/Spt16_N"/>
</dbReference>
<evidence type="ECO:0000259" key="7">
    <source>
        <dbReference type="Pfam" id="PF16188"/>
    </source>
</evidence>
<feature type="domain" description="Peptidase M24 C-terminal" evidence="7">
    <location>
        <begin position="537"/>
        <end position="597"/>
    </location>
</feature>
<reference evidence="8 9" key="1">
    <citation type="submission" date="2018-12" db="EMBL/GenBank/DDBJ databases">
        <authorList>
            <consortium name="Pathogen Informatics"/>
        </authorList>
    </citation>
    <scope>NUCLEOTIDE SEQUENCE [LARGE SCALE GENOMIC DNA]</scope>
    <source>
        <strain evidence="8 9">NCTC12742</strain>
    </source>
</reference>
<evidence type="ECO:0000313" key="8">
    <source>
        <dbReference type="EMBL" id="VEJ50649.1"/>
    </source>
</evidence>
<dbReference type="Pfam" id="PF00557">
    <property type="entry name" value="Peptidase_M24"/>
    <property type="match status" value="1"/>
</dbReference>
<dbReference type="InterPro" id="IPR050422">
    <property type="entry name" value="X-Pro_aminopeptidase_P"/>
</dbReference>
<proteinExistence type="inferred from homology"/>